<evidence type="ECO:0000313" key="4">
    <source>
        <dbReference type="Proteomes" id="UP000228621"/>
    </source>
</evidence>
<dbReference type="AlphaFoldDB" id="A0A2A5JL03"/>
<gene>
    <name evidence="3" type="ORF">CEX98_19535</name>
</gene>
<dbReference type="InterPro" id="IPR015421">
    <property type="entry name" value="PyrdxlP-dep_Trfase_major"/>
</dbReference>
<keyword evidence="3" id="KW-0808">Transferase</keyword>
<proteinExistence type="predicted"/>
<dbReference type="InterPro" id="IPR015424">
    <property type="entry name" value="PyrdxlP-dep_Trfase"/>
</dbReference>
<evidence type="ECO:0000259" key="2">
    <source>
        <dbReference type="Pfam" id="PF00266"/>
    </source>
</evidence>
<dbReference type="Gene3D" id="3.90.1150.10">
    <property type="entry name" value="Aspartate Aminotransferase, domain 1"/>
    <property type="match status" value="1"/>
</dbReference>
<dbReference type="GO" id="GO:0008483">
    <property type="term" value="F:transaminase activity"/>
    <property type="evidence" value="ECO:0007669"/>
    <property type="project" value="UniProtKB-KW"/>
</dbReference>
<evidence type="ECO:0000313" key="3">
    <source>
        <dbReference type="EMBL" id="PCK30105.1"/>
    </source>
</evidence>
<name>A0A2A5JL03_PSEO7</name>
<protein>
    <submittedName>
        <fullName evidence="3">Aminotransferase</fullName>
    </submittedName>
</protein>
<keyword evidence="3" id="KW-0032">Aminotransferase</keyword>
<dbReference type="Gene3D" id="3.40.640.10">
    <property type="entry name" value="Type I PLP-dependent aspartate aminotransferase-like (Major domain)"/>
    <property type="match status" value="1"/>
</dbReference>
<dbReference type="OrthoDB" id="9764293at2"/>
<dbReference type="InterPro" id="IPR015422">
    <property type="entry name" value="PyrdxlP-dep_Trfase_small"/>
</dbReference>
<dbReference type="PANTHER" id="PTHR43586">
    <property type="entry name" value="CYSTEINE DESULFURASE"/>
    <property type="match status" value="1"/>
</dbReference>
<reference evidence="4" key="1">
    <citation type="journal article" date="2019" name="Genome Announc.">
        <title>Draft Genome Sequence of Pseudoalteromonas piscicida Strain 36Y ROTHPW, an Hypersaline Seawater Isolate from the South Coast of Sonora, Mexico.</title>
        <authorList>
            <person name="Sanchez-Diaz R."/>
            <person name="Molina-Garza Z.J."/>
            <person name="Cruz-Suarez L.E."/>
            <person name="Selvin J."/>
            <person name="Kiran G.S."/>
            <person name="Ibarra-Gamez J.C."/>
            <person name="Gomez-Gil B."/>
            <person name="Galaviz-Silva L."/>
        </authorList>
    </citation>
    <scope>NUCLEOTIDE SEQUENCE [LARGE SCALE GENOMIC DNA]</scope>
    <source>
        <strain evidence="4">36Y_RITHPW</strain>
    </source>
</reference>
<dbReference type="SUPFAM" id="SSF53383">
    <property type="entry name" value="PLP-dependent transferases"/>
    <property type="match status" value="1"/>
</dbReference>
<accession>A0A2A5JL03</accession>
<dbReference type="InterPro" id="IPR000192">
    <property type="entry name" value="Aminotrans_V_dom"/>
</dbReference>
<dbReference type="PANTHER" id="PTHR43586:SF4">
    <property type="entry name" value="ISOPENICILLIN N EPIMERASE"/>
    <property type="match status" value="1"/>
</dbReference>
<evidence type="ECO:0000256" key="1">
    <source>
        <dbReference type="ARBA" id="ARBA00022898"/>
    </source>
</evidence>
<keyword evidence="4" id="KW-1185">Reference proteome</keyword>
<organism evidence="3 4">
    <name type="scientific">Pseudoalteromonas piscicida</name>
    <dbReference type="NCBI Taxonomy" id="43662"/>
    <lineage>
        <taxon>Bacteria</taxon>
        <taxon>Pseudomonadati</taxon>
        <taxon>Pseudomonadota</taxon>
        <taxon>Gammaproteobacteria</taxon>
        <taxon>Alteromonadales</taxon>
        <taxon>Pseudoalteromonadaceae</taxon>
        <taxon>Pseudoalteromonas</taxon>
    </lineage>
</organism>
<dbReference type="Proteomes" id="UP000228621">
    <property type="component" value="Unassembled WGS sequence"/>
</dbReference>
<feature type="domain" description="Aminotransferase class V" evidence="2">
    <location>
        <begin position="100"/>
        <end position="363"/>
    </location>
</feature>
<keyword evidence="1" id="KW-0663">Pyridoxal phosphate</keyword>
<dbReference type="Pfam" id="PF00266">
    <property type="entry name" value="Aminotran_5"/>
    <property type="match status" value="1"/>
</dbReference>
<dbReference type="RefSeq" id="WP_099643689.1">
    <property type="nucleotide sequence ID" value="NZ_NKHF01000098.1"/>
</dbReference>
<dbReference type="EMBL" id="NKHF01000098">
    <property type="protein sequence ID" value="PCK30105.1"/>
    <property type="molecule type" value="Genomic_DNA"/>
</dbReference>
<sequence length="370" mass="41820">MTAYKEDFHLASGHYLLSHSVGRMLKTAQTDFVEQFMLPWQQQNQEPWQQWLGGIERFTAILAELLHSEARLFCPQTNLSSGLTKWAMSLPESGIRKVRVLMSEQDFPSMGFALQNALDNIDIVYIPESLNMHDPAVWQQYIDDKIDWVFVSHVYSNSGQQAPVSQIIHYAKQHGCRTIVDIAQSLSVLPINLSEWDADCVIGSCVKWSCAGPGAGFIWVNKTILPYCEPKDVGWFSHQNPFEFDIHHFEPNESALRFWGGTPSVAPYIYAGHSLGYFAAVGVKAVREHNFGLLTKLQAALPEFYRSPIQEDTCSGTAILDFGPYHDEIKARLKRASIAVDNRRYGIRVSPHVYNDQEDIEALVEVVKNG</sequence>
<comment type="caution">
    <text evidence="3">The sequence shown here is derived from an EMBL/GenBank/DDBJ whole genome shotgun (WGS) entry which is preliminary data.</text>
</comment>